<evidence type="ECO:0000313" key="2">
    <source>
        <dbReference type="EMBL" id="CAI9717711.1"/>
    </source>
</evidence>
<evidence type="ECO:0000313" key="3">
    <source>
        <dbReference type="Proteomes" id="UP001162480"/>
    </source>
</evidence>
<sequence>MRGAGGGDGNDGFGGCGGCVGGSGEDDNVDDDVLKYYFSTTIQSRSRSCDVQTSLIHRLEKQPHKIHRRKKPETKNYNTTLYYNNNNITTG</sequence>
<proteinExistence type="predicted"/>
<dbReference type="AlphaFoldDB" id="A0AA36EXA0"/>
<reference evidence="2" key="1">
    <citation type="submission" date="2023-08" db="EMBL/GenBank/DDBJ databases">
        <authorList>
            <person name="Alioto T."/>
            <person name="Alioto T."/>
            <person name="Gomez Garrido J."/>
        </authorList>
    </citation>
    <scope>NUCLEOTIDE SEQUENCE</scope>
</reference>
<dbReference type="EMBL" id="OX597815">
    <property type="protein sequence ID" value="CAI9717711.1"/>
    <property type="molecule type" value="Genomic_DNA"/>
</dbReference>
<feature type="region of interest" description="Disordered" evidence="1">
    <location>
        <begin position="63"/>
        <end position="91"/>
    </location>
</feature>
<protein>
    <submittedName>
        <fullName evidence="2">Uncharacterized protein</fullName>
    </submittedName>
</protein>
<feature type="compositionally biased region" description="Low complexity" evidence="1">
    <location>
        <begin position="75"/>
        <end position="91"/>
    </location>
</feature>
<organism evidence="2 3">
    <name type="scientific">Octopus vulgaris</name>
    <name type="common">Common octopus</name>
    <dbReference type="NCBI Taxonomy" id="6645"/>
    <lineage>
        <taxon>Eukaryota</taxon>
        <taxon>Metazoa</taxon>
        <taxon>Spiralia</taxon>
        <taxon>Lophotrochozoa</taxon>
        <taxon>Mollusca</taxon>
        <taxon>Cephalopoda</taxon>
        <taxon>Coleoidea</taxon>
        <taxon>Octopodiformes</taxon>
        <taxon>Octopoda</taxon>
        <taxon>Incirrata</taxon>
        <taxon>Octopodidae</taxon>
        <taxon>Octopus</taxon>
    </lineage>
</organism>
<keyword evidence="3" id="KW-1185">Reference proteome</keyword>
<evidence type="ECO:0000256" key="1">
    <source>
        <dbReference type="SAM" id="MobiDB-lite"/>
    </source>
</evidence>
<name>A0AA36EXA0_OCTVU</name>
<gene>
    <name evidence="2" type="ORF">OCTVUL_1B023007</name>
</gene>
<accession>A0AA36EXA0</accession>
<dbReference type="Proteomes" id="UP001162480">
    <property type="component" value="Chromosome 2"/>
</dbReference>